<keyword evidence="3 6" id="KW-0479">Metal-binding</keyword>
<dbReference type="InterPro" id="IPR023561">
    <property type="entry name" value="Carbonic_anhydrase_a-class"/>
</dbReference>
<dbReference type="OrthoDB" id="429145at2759"/>
<dbReference type="Gene3D" id="3.10.200.10">
    <property type="entry name" value="Alpha carbonic anhydrase"/>
    <property type="match status" value="1"/>
</dbReference>
<dbReference type="GO" id="GO:0004089">
    <property type="term" value="F:carbonate dehydratase activity"/>
    <property type="evidence" value="ECO:0007669"/>
    <property type="project" value="UniProtKB-UniRule"/>
</dbReference>
<evidence type="ECO:0000256" key="2">
    <source>
        <dbReference type="ARBA" id="ARBA00012925"/>
    </source>
</evidence>
<gene>
    <name evidence="8" type="ORF">J5N97_023205</name>
</gene>
<evidence type="ECO:0000256" key="5">
    <source>
        <dbReference type="ARBA" id="ARBA00023239"/>
    </source>
</evidence>
<dbReference type="SMART" id="SM01057">
    <property type="entry name" value="Carb_anhydrase"/>
    <property type="match status" value="1"/>
</dbReference>
<comment type="catalytic activity">
    <reaction evidence="6">
        <text>hydrogencarbonate + H(+) = CO2 + H2O</text>
        <dbReference type="Rhea" id="RHEA:10748"/>
        <dbReference type="ChEBI" id="CHEBI:15377"/>
        <dbReference type="ChEBI" id="CHEBI:15378"/>
        <dbReference type="ChEBI" id="CHEBI:16526"/>
        <dbReference type="ChEBI" id="CHEBI:17544"/>
        <dbReference type="EC" id="4.2.1.1"/>
    </reaction>
</comment>
<reference evidence="8" key="2">
    <citation type="journal article" date="2022" name="Hortic Res">
        <title>The genome of Dioscorea zingiberensis sheds light on the biosynthesis, origin and evolution of the medicinally important diosgenin saponins.</title>
        <authorList>
            <person name="Li Y."/>
            <person name="Tan C."/>
            <person name="Li Z."/>
            <person name="Guo J."/>
            <person name="Li S."/>
            <person name="Chen X."/>
            <person name="Wang C."/>
            <person name="Dai X."/>
            <person name="Yang H."/>
            <person name="Song W."/>
            <person name="Hou L."/>
            <person name="Xu J."/>
            <person name="Tong Z."/>
            <person name="Xu A."/>
            <person name="Yuan X."/>
            <person name="Wang W."/>
            <person name="Yang Q."/>
            <person name="Chen L."/>
            <person name="Sun Z."/>
            <person name="Wang K."/>
            <person name="Pan B."/>
            <person name="Chen J."/>
            <person name="Bao Y."/>
            <person name="Liu F."/>
            <person name="Qi X."/>
            <person name="Gang D.R."/>
            <person name="Wen J."/>
            <person name="Li J."/>
        </authorList>
    </citation>
    <scope>NUCLEOTIDE SEQUENCE</scope>
    <source>
        <strain evidence="8">Dzin_1.0</strain>
    </source>
</reference>
<keyword evidence="9" id="KW-1185">Reference proteome</keyword>
<comment type="function">
    <text evidence="6">Reversible hydration of carbon dioxide.</text>
</comment>
<dbReference type="PANTHER" id="PTHR18952">
    <property type="entry name" value="CARBONIC ANHYDRASE"/>
    <property type="match status" value="1"/>
</dbReference>
<keyword evidence="6" id="KW-0732">Signal</keyword>
<comment type="cofactor">
    <cofactor evidence="1 6">
        <name>Zn(2+)</name>
        <dbReference type="ChEBI" id="CHEBI:29105"/>
    </cofactor>
</comment>
<protein>
    <recommendedName>
        <fullName evidence="2 6">Carbonic anhydrase</fullName>
        <ecNumber evidence="2 6">4.2.1.1</ecNumber>
    </recommendedName>
</protein>
<dbReference type="AlphaFoldDB" id="A0A9D5CCJ9"/>
<dbReference type="Proteomes" id="UP001085076">
    <property type="component" value="Miscellaneous, Linkage group lg06"/>
</dbReference>
<dbReference type="InterPro" id="IPR001148">
    <property type="entry name" value="CA_dom"/>
</dbReference>
<keyword evidence="5 6" id="KW-0456">Lyase</keyword>
<evidence type="ECO:0000256" key="4">
    <source>
        <dbReference type="ARBA" id="ARBA00022833"/>
    </source>
</evidence>
<evidence type="ECO:0000313" key="8">
    <source>
        <dbReference type="EMBL" id="KAJ0970328.1"/>
    </source>
</evidence>
<dbReference type="GO" id="GO:0006730">
    <property type="term" value="P:one-carbon metabolic process"/>
    <property type="evidence" value="ECO:0007669"/>
    <property type="project" value="TreeGrafter"/>
</dbReference>
<evidence type="ECO:0000313" key="9">
    <source>
        <dbReference type="Proteomes" id="UP001085076"/>
    </source>
</evidence>
<evidence type="ECO:0000256" key="1">
    <source>
        <dbReference type="ARBA" id="ARBA00001947"/>
    </source>
</evidence>
<dbReference type="GO" id="GO:0008270">
    <property type="term" value="F:zinc ion binding"/>
    <property type="evidence" value="ECO:0007669"/>
    <property type="project" value="UniProtKB-UniRule"/>
</dbReference>
<dbReference type="Pfam" id="PF00194">
    <property type="entry name" value="Carb_anhydrase"/>
    <property type="match status" value="1"/>
</dbReference>
<feature type="chain" id="PRO_5039763260" description="Carbonic anhydrase" evidence="6">
    <location>
        <begin position="28"/>
        <end position="285"/>
    </location>
</feature>
<dbReference type="SUPFAM" id="SSF51069">
    <property type="entry name" value="Carbonic anhydrase"/>
    <property type="match status" value="1"/>
</dbReference>
<evidence type="ECO:0000256" key="3">
    <source>
        <dbReference type="ARBA" id="ARBA00022723"/>
    </source>
</evidence>
<sequence>MITISSSSLLHILLLALFFSLCPIAKPQELENESEFSYIDGSPNGPEHWGDLHPEWATCSRGMMQSPIDLAYERVIVDQSLGKLRRNYKATNATLKNRGHDIMLEWTGDAGNLLINGTVYFLKQVHWHSPSEHAINGKRYALEAHMVHQSQDQKIAVVGIIYKIGAPDPFLKKLKDYIQQIGSSGMQEIDVGVVNPRHVQQNIGRNEYYRYMGSLTTPPCTEYVTWTIIKKIETVSRAQVNLLREAVDDDAVNNARPLQPINERFIKLYVPFKALQSLEPYTISF</sequence>
<evidence type="ECO:0000259" key="7">
    <source>
        <dbReference type="PROSITE" id="PS51144"/>
    </source>
</evidence>
<organism evidence="8 9">
    <name type="scientific">Dioscorea zingiberensis</name>
    <dbReference type="NCBI Taxonomy" id="325984"/>
    <lineage>
        <taxon>Eukaryota</taxon>
        <taxon>Viridiplantae</taxon>
        <taxon>Streptophyta</taxon>
        <taxon>Embryophyta</taxon>
        <taxon>Tracheophyta</taxon>
        <taxon>Spermatophyta</taxon>
        <taxon>Magnoliopsida</taxon>
        <taxon>Liliopsida</taxon>
        <taxon>Dioscoreales</taxon>
        <taxon>Dioscoreaceae</taxon>
        <taxon>Dioscorea</taxon>
    </lineage>
</organism>
<dbReference type="InterPro" id="IPR018338">
    <property type="entry name" value="Carbonic_anhydrase_a-class_CS"/>
</dbReference>
<proteinExistence type="inferred from homology"/>
<dbReference type="EC" id="4.2.1.1" evidence="2 6"/>
<feature type="signal peptide" evidence="6">
    <location>
        <begin position="1"/>
        <end position="27"/>
    </location>
</feature>
<evidence type="ECO:0000256" key="6">
    <source>
        <dbReference type="RuleBase" id="RU367011"/>
    </source>
</evidence>
<dbReference type="InterPro" id="IPR036398">
    <property type="entry name" value="CA_dom_sf"/>
</dbReference>
<dbReference type="InterPro" id="IPR041891">
    <property type="entry name" value="Alpha_CA_prokaryot-like"/>
</dbReference>
<dbReference type="PANTHER" id="PTHR18952:SF208">
    <property type="entry name" value="CARBONIC ANHYDRASE XA-RELATED"/>
    <property type="match status" value="1"/>
</dbReference>
<dbReference type="EMBL" id="JAGGNH010000006">
    <property type="protein sequence ID" value="KAJ0970328.1"/>
    <property type="molecule type" value="Genomic_DNA"/>
</dbReference>
<dbReference type="CDD" id="cd03124">
    <property type="entry name" value="alpha_CA_prokaryotic_like"/>
    <property type="match status" value="1"/>
</dbReference>
<reference evidence="8" key="1">
    <citation type="submission" date="2021-03" db="EMBL/GenBank/DDBJ databases">
        <authorList>
            <person name="Li Z."/>
            <person name="Yang C."/>
        </authorList>
    </citation>
    <scope>NUCLEOTIDE SEQUENCE</scope>
    <source>
        <strain evidence="8">Dzin_1.0</strain>
        <tissue evidence="8">Leaf</tissue>
    </source>
</reference>
<comment type="similarity">
    <text evidence="6">Belongs to the alpha-carbonic anhydrase family.</text>
</comment>
<accession>A0A9D5CCJ9</accession>
<comment type="caution">
    <text evidence="8">The sequence shown here is derived from an EMBL/GenBank/DDBJ whole genome shotgun (WGS) entry which is preliminary data.</text>
</comment>
<dbReference type="PROSITE" id="PS00162">
    <property type="entry name" value="ALPHA_CA_1"/>
    <property type="match status" value="1"/>
</dbReference>
<feature type="domain" description="Alpha-carbonic anhydrase" evidence="7">
    <location>
        <begin position="34"/>
        <end position="270"/>
    </location>
</feature>
<dbReference type="PROSITE" id="PS51144">
    <property type="entry name" value="ALPHA_CA_2"/>
    <property type="match status" value="1"/>
</dbReference>
<keyword evidence="4 6" id="KW-0862">Zinc</keyword>
<name>A0A9D5CCJ9_9LILI</name>